<organism evidence="1">
    <name type="scientific">Vigna angularis var. angularis</name>
    <dbReference type="NCBI Taxonomy" id="157739"/>
    <lineage>
        <taxon>Eukaryota</taxon>
        <taxon>Viridiplantae</taxon>
        <taxon>Streptophyta</taxon>
        <taxon>Embryophyta</taxon>
        <taxon>Tracheophyta</taxon>
        <taxon>Spermatophyta</taxon>
        <taxon>Magnoliopsida</taxon>
        <taxon>eudicotyledons</taxon>
        <taxon>Gunneridae</taxon>
        <taxon>Pentapetalae</taxon>
        <taxon>rosids</taxon>
        <taxon>fabids</taxon>
        <taxon>Fabales</taxon>
        <taxon>Fabaceae</taxon>
        <taxon>Papilionoideae</taxon>
        <taxon>50 kb inversion clade</taxon>
        <taxon>NPAAA clade</taxon>
        <taxon>indigoferoid/millettioid clade</taxon>
        <taxon>Phaseoleae</taxon>
        <taxon>Vigna</taxon>
    </lineage>
</organism>
<proteinExistence type="predicted"/>
<feature type="non-terminal residue" evidence="1">
    <location>
        <position position="1"/>
    </location>
</feature>
<name>A0A0S3TDB3_PHAAN</name>
<evidence type="ECO:0000313" key="1">
    <source>
        <dbReference type="EMBL" id="BAU03127.1"/>
    </source>
</evidence>
<sequence>PASSLLPLYLLPFPSSHWTIKFSIRCCPNDHKVAGLALSRSISLIRTGDSNILRVQASGLGFLLELGCLH</sequence>
<reference evidence="1" key="1">
    <citation type="journal article" date="2015" name="Sci. Rep.">
        <title>The power of single molecule real-time sequencing technology in the de novo assembly of a eukaryotic genome.</title>
        <authorList>
            <person name="Sakai H."/>
            <person name="Naito K."/>
            <person name="Ogiso-Tanaka E."/>
            <person name="Takahashi Y."/>
            <person name="Iseki K."/>
            <person name="Muto C."/>
            <person name="Satou K."/>
            <person name="Teruya K."/>
            <person name="Shiroma A."/>
            <person name="Shimoji M."/>
            <person name="Hirano T."/>
            <person name="Itoh T."/>
            <person name="Kaga A."/>
            <person name="Tomooka N."/>
        </authorList>
    </citation>
    <scope>NUCLEOTIDE SEQUENCE</scope>
</reference>
<dbReference type="EMBL" id="AP015085">
    <property type="protein sequence ID" value="BAU03127.1"/>
    <property type="molecule type" value="Genomic_DNA"/>
</dbReference>
<dbReference type="AlphaFoldDB" id="A0A0S3TDB3"/>
<protein>
    <submittedName>
        <fullName evidence="1">Uncharacterized protein</fullName>
    </submittedName>
</protein>
<accession>A0A0S3TDB3</accession>
<gene>
    <name evidence="1" type="primary">Vigan.UMG015600</name>
    <name evidence="1" type="ORF">VIGAN_UM015600</name>
</gene>